<evidence type="ECO:0000313" key="1">
    <source>
        <dbReference type="EMBL" id="TDH61087.1"/>
    </source>
</evidence>
<accession>A0A4R5QF72</accession>
<dbReference type="AlphaFoldDB" id="A0A4R5QF72"/>
<dbReference type="RefSeq" id="WP_133290083.1">
    <property type="nucleotide sequence ID" value="NZ_SMSJ01000026.1"/>
</dbReference>
<dbReference type="EMBL" id="SMSJ01000026">
    <property type="protein sequence ID" value="TDH61087.1"/>
    <property type="molecule type" value="Genomic_DNA"/>
</dbReference>
<name>A0A4R5QF72_9PROT</name>
<evidence type="ECO:0000313" key="2">
    <source>
        <dbReference type="Proteomes" id="UP000295096"/>
    </source>
</evidence>
<dbReference type="OrthoDB" id="7276659at2"/>
<dbReference type="Proteomes" id="UP000295096">
    <property type="component" value="Unassembled WGS sequence"/>
</dbReference>
<protein>
    <submittedName>
        <fullName evidence="1">Uncharacterized protein</fullName>
    </submittedName>
</protein>
<proteinExistence type="predicted"/>
<keyword evidence="2" id="KW-1185">Reference proteome</keyword>
<organism evidence="1 2">
    <name type="scientific">Dankookia rubra</name>
    <dbReference type="NCBI Taxonomy" id="1442381"/>
    <lineage>
        <taxon>Bacteria</taxon>
        <taxon>Pseudomonadati</taxon>
        <taxon>Pseudomonadota</taxon>
        <taxon>Alphaproteobacteria</taxon>
        <taxon>Acetobacterales</taxon>
        <taxon>Roseomonadaceae</taxon>
        <taxon>Dankookia</taxon>
    </lineage>
</organism>
<gene>
    <name evidence="1" type="ORF">E2C06_18435</name>
</gene>
<comment type="caution">
    <text evidence="1">The sequence shown here is derived from an EMBL/GenBank/DDBJ whole genome shotgun (WGS) entry which is preliminary data.</text>
</comment>
<sequence>MADTDTLADEARETRLRIARHLADLHRLHLALAEDSRTLKRFTLAGRPGFEIEIATELIEQYLGSSDAFLENMRGRFEARLGLLRRGEPRPGTSQGAAPEDAPGHGAFWLGFSRLCAVLRRAGGRGLQP</sequence>
<reference evidence="1 2" key="1">
    <citation type="journal article" date="2016" name="J. Microbiol.">
        <title>Dankookia rubra gen. nov., sp. nov., an alphaproteobacterium isolated from sediment of a shallow stream.</title>
        <authorList>
            <person name="Kim W.H."/>
            <person name="Kim D.H."/>
            <person name="Kang K."/>
            <person name="Ahn T.Y."/>
        </authorList>
    </citation>
    <scope>NUCLEOTIDE SEQUENCE [LARGE SCALE GENOMIC DNA]</scope>
    <source>
        <strain evidence="1 2">JCM30602</strain>
    </source>
</reference>